<dbReference type="OrthoDB" id="1894615at2"/>
<dbReference type="GO" id="GO:0003700">
    <property type="term" value="F:DNA-binding transcription factor activity"/>
    <property type="evidence" value="ECO:0007669"/>
    <property type="project" value="InterPro"/>
</dbReference>
<dbReference type="RefSeq" id="WP_109983351.1">
    <property type="nucleotide sequence ID" value="NZ_QGTD01000004.1"/>
</dbReference>
<dbReference type="Gene3D" id="6.10.250.360">
    <property type="match status" value="1"/>
</dbReference>
<feature type="domain" description="HTH merR-type" evidence="2">
    <location>
        <begin position="6"/>
        <end position="75"/>
    </location>
</feature>
<keyword evidence="4" id="KW-1185">Reference proteome</keyword>
<dbReference type="Gene3D" id="1.10.1660.10">
    <property type="match status" value="1"/>
</dbReference>
<dbReference type="Pfam" id="PF13411">
    <property type="entry name" value="MerR_1"/>
    <property type="match status" value="1"/>
</dbReference>
<organism evidence="3 4">
    <name type="scientific">Gracilibacillus dipsosauri</name>
    <dbReference type="NCBI Taxonomy" id="178340"/>
    <lineage>
        <taxon>Bacteria</taxon>
        <taxon>Bacillati</taxon>
        <taxon>Bacillota</taxon>
        <taxon>Bacilli</taxon>
        <taxon>Bacillales</taxon>
        <taxon>Bacillaceae</taxon>
        <taxon>Gracilibacillus</taxon>
    </lineage>
</organism>
<keyword evidence="1" id="KW-0238">DNA-binding</keyword>
<dbReference type="PANTHER" id="PTHR30204">
    <property type="entry name" value="REDOX-CYCLING DRUG-SENSING TRANSCRIPTIONAL ACTIVATOR SOXR"/>
    <property type="match status" value="1"/>
</dbReference>
<dbReference type="InterPro" id="IPR009061">
    <property type="entry name" value="DNA-bd_dom_put_sf"/>
</dbReference>
<dbReference type="CDD" id="cd01106">
    <property type="entry name" value="HTH_TipAL-Mta"/>
    <property type="match status" value="1"/>
</dbReference>
<gene>
    <name evidence="3" type="ORF">DLJ74_03350</name>
</gene>
<dbReference type="GO" id="GO:0003677">
    <property type="term" value="F:DNA binding"/>
    <property type="evidence" value="ECO:0007669"/>
    <property type="project" value="UniProtKB-KW"/>
</dbReference>
<evidence type="ECO:0000313" key="4">
    <source>
        <dbReference type="Proteomes" id="UP000245624"/>
    </source>
</evidence>
<evidence type="ECO:0000313" key="3">
    <source>
        <dbReference type="EMBL" id="PWU69973.1"/>
    </source>
</evidence>
<dbReference type="SUPFAM" id="SSF46955">
    <property type="entry name" value="Putative DNA-binding domain"/>
    <property type="match status" value="1"/>
</dbReference>
<accession>A0A317L3D2</accession>
<sequence>MTMEKKYSIGEFAKLTGITERTLRHYDQIGLLKPSEYTEHGHRKYNNHSIAELQKILMLKFLDLSLEEISEYLKQPEQDFSKILDHQARMLEEKRKQIETVLQTISRVQGTVSGPESVDPDSLLVLIHALKNEEERNRWINEHAGDSVNNKLHSYIVQLESDKEMATWNSQMKRFIREGRKPSDPEVLEHTEAMVSMMKPLVEPHLDDEAKKPLANNDGSFEELHPYLFPSAFTKEEEKFMEKVMDELISRKINLSQHDRS</sequence>
<proteinExistence type="predicted"/>
<dbReference type="Proteomes" id="UP000245624">
    <property type="component" value="Unassembled WGS sequence"/>
</dbReference>
<dbReference type="PROSITE" id="PS50937">
    <property type="entry name" value="HTH_MERR_2"/>
    <property type="match status" value="1"/>
</dbReference>
<evidence type="ECO:0000259" key="2">
    <source>
        <dbReference type="PROSITE" id="PS50937"/>
    </source>
</evidence>
<dbReference type="SMART" id="SM00422">
    <property type="entry name" value="HTH_MERR"/>
    <property type="match status" value="1"/>
</dbReference>
<dbReference type="InterPro" id="IPR000551">
    <property type="entry name" value="MerR-type_HTH_dom"/>
</dbReference>
<reference evidence="3 4" key="1">
    <citation type="submission" date="2018-05" db="EMBL/GenBank/DDBJ databases">
        <title>Genomic analysis of Gracilibacillus dipsosauri DD1 reveals novel features of a salt-tolerant amylase.</title>
        <authorList>
            <person name="Deutch C.E."/>
            <person name="Yang S."/>
        </authorList>
    </citation>
    <scope>NUCLEOTIDE SEQUENCE [LARGE SCALE GENOMIC DNA]</scope>
    <source>
        <strain evidence="3 4">DD1</strain>
    </source>
</reference>
<comment type="caution">
    <text evidence="3">The sequence shown here is derived from an EMBL/GenBank/DDBJ whole genome shotgun (WGS) entry which is preliminary data.</text>
</comment>
<dbReference type="InterPro" id="IPR047057">
    <property type="entry name" value="MerR_fam"/>
</dbReference>
<protein>
    <recommendedName>
        <fullName evidence="2">HTH merR-type domain-containing protein</fullName>
    </recommendedName>
</protein>
<dbReference type="AlphaFoldDB" id="A0A317L3D2"/>
<dbReference type="PROSITE" id="PS00552">
    <property type="entry name" value="HTH_MERR_1"/>
    <property type="match status" value="1"/>
</dbReference>
<dbReference type="PANTHER" id="PTHR30204:SF96">
    <property type="entry name" value="CHROMOSOME-ANCHORING PROTEIN RACA"/>
    <property type="match status" value="1"/>
</dbReference>
<name>A0A317L3D2_9BACI</name>
<dbReference type="EMBL" id="QGTD01000004">
    <property type="protein sequence ID" value="PWU69973.1"/>
    <property type="molecule type" value="Genomic_DNA"/>
</dbReference>
<evidence type="ECO:0000256" key="1">
    <source>
        <dbReference type="ARBA" id="ARBA00023125"/>
    </source>
</evidence>